<evidence type="ECO:0000256" key="6">
    <source>
        <dbReference type="ARBA" id="ARBA00022839"/>
    </source>
</evidence>
<keyword evidence="7" id="KW-0235">DNA replication</keyword>
<dbReference type="Gene3D" id="3.30.160.720">
    <property type="match status" value="1"/>
</dbReference>
<evidence type="ECO:0000256" key="4">
    <source>
        <dbReference type="ARBA" id="ARBA00022722"/>
    </source>
</evidence>
<dbReference type="PANTHER" id="PTHR30337">
    <property type="entry name" value="COMPONENT OF ATP-DEPENDENT DSDNA EXONUCLEASE"/>
    <property type="match status" value="1"/>
</dbReference>
<dbReference type="HOGENOM" id="CLU_038045_2_0_10"/>
<keyword evidence="11" id="KW-1185">Reference proteome</keyword>
<dbReference type="Pfam" id="PF00149">
    <property type="entry name" value="Metallophos"/>
    <property type="match status" value="1"/>
</dbReference>
<reference key="2">
    <citation type="submission" date="2011-04" db="EMBL/GenBank/DDBJ databases">
        <title>Complete sequence of chromosome of Haliscomenobacter hydrossis DSM 1100.</title>
        <authorList>
            <consortium name="US DOE Joint Genome Institute (JGI-PGF)"/>
            <person name="Lucas S."/>
            <person name="Han J."/>
            <person name="Lapidus A."/>
            <person name="Bruce D."/>
            <person name="Goodwin L."/>
            <person name="Pitluck S."/>
            <person name="Peters L."/>
            <person name="Kyrpides N."/>
            <person name="Mavromatis K."/>
            <person name="Ivanova N."/>
            <person name="Ovchinnikova G."/>
            <person name="Pagani I."/>
            <person name="Daligault H."/>
            <person name="Detter J.C."/>
            <person name="Han C."/>
            <person name="Land M."/>
            <person name="Hauser L."/>
            <person name="Markowitz V."/>
            <person name="Cheng J.-F."/>
            <person name="Hugenholtz P."/>
            <person name="Woyke T."/>
            <person name="Wu D."/>
            <person name="Verbarg S."/>
            <person name="Frueling A."/>
            <person name="Brambilla E."/>
            <person name="Klenk H.-P."/>
            <person name="Eisen J.A."/>
        </authorList>
    </citation>
    <scope>NUCLEOTIDE SEQUENCE</scope>
    <source>
        <strain>DSM 1100</strain>
    </source>
</reference>
<keyword evidence="6 7" id="KW-0269">Exonuclease</keyword>
<dbReference type="EMBL" id="CP002691">
    <property type="protein sequence ID" value="AEE54156.1"/>
    <property type="molecule type" value="Genomic_DNA"/>
</dbReference>
<keyword evidence="7" id="KW-0233">DNA recombination</keyword>
<protein>
    <recommendedName>
        <fullName evidence="3 7">Nuclease SbcCD subunit D</fullName>
    </recommendedName>
</protein>
<dbReference type="eggNOG" id="COG0420">
    <property type="taxonomic scope" value="Bacteria"/>
</dbReference>
<gene>
    <name evidence="7" type="primary">sbcD</name>
    <name evidence="10" type="ordered locus">Halhy_6337</name>
</gene>
<sequence length="403" mass="45890">MKIIHTSDWHLGQRLLFNERGEEQQMALDWLREVIITEKADALIVAGDIFDNGNPPHPARKLYYNFLTSLLHTTCRHIVVVAGNHDSPGMLDAPRELLEYLNIRVVGAAAEDLQQDCLELKSAKGKLEAIVAAIPFLRDRDLMPSVSGETTLDRIQRIQMGIRQRYQDMGALVEPYLAQNVPIIATGHLYAQGAQASDKQDNIYIGNTENLDVDTLPSVFSYVALGHIHRPQAVSGQERVRYSGSLIPLSFSETKDEKGVYCLEFKGHDLDEIRFLSAPNFRRLKTIQGSLSEVEDKLETFAAKDREGLPAWVEVIVESSTFIPQLDSHLRTFVKDMHLEILKIRLERQYRALDEQVEMLDSLESLDVLEVFRKRAEKDQRTEEEWAELEATFRELVEGLKIP</sequence>
<reference evidence="10 11" key="1">
    <citation type="journal article" date="2011" name="Stand. Genomic Sci.">
        <title>Complete genome sequence of Haliscomenobacter hydrossis type strain (O).</title>
        <authorList>
            <consortium name="US DOE Joint Genome Institute (JGI-PGF)"/>
            <person name="Daligault H."/>
            <person name="Lapidus A."/>
            <person name="Zeytun A."/>
            <person name="Nolan M."/>
            <person name="Lucas S."/>
            <person name="Del Rio T.G."/>
            <person name="Tice H."/>
            <person name="Cheng J.F."/>
            <person name="Tapia R."/>
            <person name="Han C."/>
            <person name="Goodwin L."/>
            <person name="Pitluck S."/>
            <person name="Liolios K."/>
            <person name="Pagani I."/>
            <person name="Ivanova N."/>
            <person name="Huntemann M."/>
            <person name="Mavromatis K."/>
            <person name="Mikhailova N."/>
            <person name="Pati A."/>
            <person name="Chen A."/>
            <person name="Palaniappan K."/>
            <person name="Land M."/>
            <person name="Hauser L."/>
            <person name="Brambilla E.M."/>
            <person name="Rohde M."/>
            <person name="Verbarg S."/>
            <person name="Goker M."/>
            <person name="Bristow J."/>
            <person name="Eisen J.A."/>
            <person name="Markowitz V."/>
            <person name="Hugenholtz P."/>
            <person name="Kyrpides N.C."/>
            <person name="Klenk H.P."/>
            <person name="Woyke T."/>
        </authorList>
    </citation>
    <scope>NUCLEOTIDE SEQUENCE [LARGE SCALE GENOMIC DNA]</scope>
    <source>
        <strain evidence="11">ATCC 27775 / DSM 1100 / LMG 10767 / O</strain>
    </source>
</reference>
<dbReference type="InterPro" id="IPR050535">
    <property type="entry name" value="DNA_Repair-Maintenance_Comp"/>
</dbReference>
<organism evidence="10 11">
    <name type="scientific">Haliscomenobacter hydrossis (strain ATCC 27775 / DSM 1100 / LMG 10767 / O)</name>
    <dbReference type="NCBI Taxonomy" id="760192"/>
    <lineage>
        <taxon>Bacteria</taxon>
        <taxon>Pseudomonadati</taxon>
        <taxon>Bacteroidota</taxon>
        <taxon>Saprospiria</taxon>
        <taxon>Saprospirales</taxon>
        <taxon>Haliscomenobacteraceae</taxon>
        <taxon>Haliscomenobacter</taxon>
    </lineage>
</organism>
<feature type="domain" description="Nuclease SbcCD subunit D C-terminal" evidence="9">
    <location>
        <begin position="281"/>
        <end position="378"/>
    </location>
</feature>
<dbReference type="GO" id="GO:0008408">
    <property type="term" value="F:3'-5' exonuclease activity"/>
    <property type="evidence" value="ECO:0007669"/>
    <property type="project" value="InterPro"/>
</dbReference>
<comment type="function">
    <text evidence="7">SbcCD cleaves DNA hairpin structures. These structures can inhibit DNA replication and are intermediates in certain DNA recombination reactions. The complex acts as a 3'-&gt;5' double strand exonuclease that can open hairpins. It also has a 5' single-strand endonuclease activity.</text>
</comment>
<evidence type="ECO:0000256" key="1">
    <source>
        <dbReference type="ARBA" id="ARBA00010555"/>
    </source>
</evidence>
<evidence type="ECO:0000256" key="3">
    <source>
        <dbReference type="ARBA" id="ARBA00013365"/>
    </source>
</evidence>
<comment type="subunit">
    <text evidence="2 7">Heterodimer of SbcC and SbcD.</text>
</comment>
<dbReference type="InterPro" id="IPR029052">
    <property type="entry name" value="Metallo-depent_PP-like"/>
</dbReference>
<evidence type="ECO:0000256" key="2">
    <source>
        <dbReference type="ARBA" id="ARBA00011322"/>
    </source>
</evidence>
<dbReference type="STRING" id="760192.Halhy_6337"/>
<dbReference type="Gene3D" id="3.60.21.10">
    <property type="match status" value="1"/>
</dbReference>
<dbReference type="InterPro" id="IPR041796">
    <property type="entry name" value="Mre11_N"/>
</dbReference>
<evidence type="ECO:0000256" key="5">
    <source>
        <dbReference type="ARBA" id="ARBA00022801"/>
    </source>
</evidence>
<evidence type="ECO:0000259" key="9">
    <source>
        <dbReference type="Pfam" id="PF12320"/>
    </source>
</evidence>
<dbReference type="Proteomes" id="UP000008461">
    <property type="component" value="Chromosome"/>
</dbReference>
<dbReference type="GO" id="GO:0006260">
    <property type="term" value="P:DNA replication"/>
    <property type="evidence" value="ECO:0007669"/>
    <property type="project" value="UniProtKB-KW"/>
</dbReference>
<dbReference type="SUPFAM" id="SSF56300">
    <property type="entry name" value="Metallo-dependent phosphatases"/>
    <property type="match status" value="1"/>
</dbReference>
<dbReference type="NCBIfam" id="TIGR00619">
    <property type="entry name" value="sbcd"/>
    <property type="match status" value="1"/>
</dbReference>
<name>F4L7H6_HALH1</name>
<dbReference type="InterPro" id="IPR004593">
    <property type="entry name" value="SbcD"/>
</dbReference>
<dbReference type="OrthoDB" id="9773856at2"/>
<feature type="domain" description="Calcineurin-like phosphoesterase" evidence="8">
    <location>
        <begin position="1"/>
        <end position="231"/>
    </location>
</feature>
<dbReference type="InterPro" id="IPR026843">
    <property type="entry name" value="SbcD_C"/>
</dbReference>
<dbReference type="GO" id="GO:0006310">
    <property type="term" value="P:DNA recombination"/>
    <property type="evidence" value="ECO:0007669"/>
    <property type="project" value="UniProtKB-KW"/>
</dbReference>
<comment type="similarity">
    <text evidence="1 7">Belongs to the SbcD family.</text>
</comment>
<dbReference type="AlphaFoldDB" id="F4L7H6"/>
<evidence type="ECO:0000259" key="8">
    <source>
        <dbReference type="Pfam" id="PF00149"/>
    </source>
</evidence>
<evidence type="ECO:0000313" key="11">
    <source>
        <dbReference type="Proteomes" id="UP000008461"/>
    </source>
</evidence>
<accession>F4L7H6</accession>
<dbReference type="GO" id="GO:0004519">
    <property type="term" value="F:endonuclease activity"/>
    <property type="evidence" value="ECO:0007669"/>
    <property type="project" value="UniProtKB-KW"/>
</dbReference>
<evidence type="ECO:0000313" key="10">
    <source>
        <dbReference type="EMBL" id="AEE54156.1"/>
    </source>
</evidence>
<dbReference type="PANTHER" id="PTHR30337:SF0">
    <property type="entry name" value="NUCLEASE SBCCD SUBUNIT D"/>
    <property type="match status" value="1"/>
</dbReference>
<keyword evidence="5 7" id="KW-0378">Hydrolase</keyword>
<proteinExistence type="inferred from homology"/>
<dbReference type="InterPro" id="IPR004843">
    <property type="entry name" value="Calcineurin-like_PHP"/>
</dbReference>
<dbReference type="CDD" id="cd00840">
    <property type="entry name" value="MPP_Mre11_N"/>
    <property type="match status" value="1"/>
</dbReference>
<dbReference type="Pfam" id="PF12320">
    <property type="entry name" value="SbcD_C"/>
    <property type="match status" value="1"/>
</dbReference>
<dbReference type="RefSeq" id="WP_013768677.1">
    <property type="nucleotide sequence ID" value="NC_015510.1"/>
</dbReference>
<evidence type="ECO:0000256" key="7">
    <source>
        <dbReference type="RuleBase" id="RU363069"/>
    </source>
</evidence>
<keyword evidence="4 7" id="KW-0540">Nuclease</keyword>
<keyword evidence="7" id="KW-0255">Endonuclease</keyword>
<dbReference type="KEGG" id="hhy:Halhy_6337"/>